<evidence type="ECO:0008006" key="4">
    <source>
        <dbReference type="Google" id="ProtNLM"/>
    </source>
</evidence>
<keyword evidence="1" id="KW-0812">Transmembrane</keyword>
<protein>
    <recommendedName>
        <fullName evidence="4">Permease</fullName>
    </recommendedName>
</protein>
<accession>A0A398AWZ0</accession>
<feature type="transmembrane region" description="Helical" evidence="1">
    <location>
        <begin position="40"/>
        <end position="66"/>
    </location>
</feature>
<evidence type="ECO:0000256" key="1">
    <source>
        <dbReference type="SAM" id="Phobius"/>
    </source>
</evidence>
<keyword evidence="1" id="KW-0472">Membrane</keyword>
<feature type="transmembrane region" description="Helical" evidence="1">
    <location>
        <begin position="108"/>
        <end position="127"/>
    </location>
</feature>
<keyword evidence="1" id="KW-1133">Transmembrane helix</keyword>
<organism evidence="2 3">
    <name type="scientific">Peribacillus asahii</name>
    <dbReference type="NCBI Taxonomy" id="228899"/>
    <lineage>
        <taxon>Bacteria</taxon>
        <taxon>Bacillati</taxon>
        <taxon>Bacillota</taxon>
        <taxon>Bacilli</taxon>
        <taxon>Bacillales</taxon>
        <taxon>Bacillaceae</taxon>
        <taxon>Peribacillus</taxon>
    </lineage>
</organism>
<reference evidence="2 3" key="1">
    <citation type="submission" date="2018-08" db="EMBL/GenBank/DDBJ databases">
        <title>Bacillus jemisoniae sp. nov., Bacillus chryseoplanitiae sp. nov., Bacillus resnikiae sp. nov., and Bacillus frankliniae sp. nov., isolated from Viking spacecraft and associated surfaces.</title>
        <authorList>
            <person name="Seuylemezian A."/>
            <person name="Vaishampayan P."/>
        </authorList>
    </citation>
    <scope>NUCLEOTIDE SEQUENCE [LARGE SCALE GENOMIC DNA]</scope>
    <source>
        <strain evidence="2 3">MA001</strain>
    </source>
</reference>
<keyword evidence="3" id="KW-1185">Reference proteome</keyword>
<dbReference type="AlphaFoldDB" id="A0A398AWZ0"/>
<dbReference type="Pfam" id="PF17094">
    <property type="entry name" value="UPF0715"/>
    <property type="match status" value="1"/>
</dbReference>
<dbReference type="Proteomes" id="UP000266016">
    <property type="component" value="Unassembled WGS sequence"/>
</dbReference>
<proteinExistence type="predicted"/>
<feature type="transmembrane region" description="Helical" evidence="1">
    <location>
        <begin position="12"/>
        <end position="34"/>
    </location>
</feature>
<name>A0A398AWZ0_9BACI</name>
<feature type="transmembrane region" description="Helical" evidence="1">
    <location>
        <begin position="78"/>
        <end position="96"/>
    </location>
</feature>
<evidence type="ECO:0000313" key="3">
    <source>
        <dbReference type="Proteomes" id="UP000266016"/>
    </source>
</evidence>
<dbReference type="RefSeq" id="WP_119119003.1">
    <property type="nucleotide sequence ID" value="NZ_QWVS01000065.1"/>
</dbReference>
<comment type="caution">
    <text evidence="2">The sequence shown here is derived from an EMBL/GenBank/DDBJ whole genome shotgun (WGS) entry which is preliminary data.</text>
</comment>
<sequence length="131" mass="15355">MFFVKSNNNDIYLRILFCSILSGFLLSFVLLFFIGQHLLAFINIIIYGVIFSLIYLVTGAPIQYFLNKRPNKGRASSLFIYLIIGTIVNTIFFIIVSDIDKLYLDVKFYFMIFSASIIFWLNDLFFLRNKK</sequence>
<dbReference type="EMBL" id="QWVS01000065">
    <property type="protein sequence ID" value="RID81564.1"/>
    <property type="molecule type" value="Genomic_DNA"/>
</dbReference>
<evidence type="ECO:0000313" key="2">
    <source>
        <dbReference type="EMBL" id="RID81564.1"/>
    </source>
</evidence>
<dbReference type="InterPro" id="IPR031374">
    <property type="entry name" value="UPF0715"/>
</dbReference>
<gene>
    <name evidence="2" type="ORF">D1953_20465</name>
</gene>